<dbReference type="InterPro" id="IPR010989">
    <property type="entry name" value="SNARE"/>
</dbReference>
<evidence type="ECO:0000313" key="4">
    <source>
        <dbReference type="Proteomes" id="UP000002899"/>
    </source>
</evidence>
<dbReference type="OrthoDB" id="361926at2759"/>
<dbReference type="GO" id="GO:0016192">
    <property type="term" value="P:vesicle-mediated transport"/>
    <property type="evidence" value="ECO:0007669"/>
    <property type="project" value="InterPro"/>
</dbReference>
<organism evidence="3 4">
    <name type="scientific">Babesia microti (strain RI)</name>
    <dbReference type="NCBI Taxonomy" id="1133968"/>
    <lineage>
        <taxon>Eukaryota</taxon>
        <taxon>Sar</taxon>
        <taxon>Alveolata</taxon>
        <taxon>Apicomplexa</taxon>
        <taxon>Aconoidasida</taxon>
        <taxon>Piroplasmida</taxon>
        <taxon>Babesiidae</taxon>
        <taxon>Babesia</taxon>
    </lineage>
</organism>
<reference evidence="3 4" key="1">
    <citation type="journal article" date="2012" name="Nucleic Acids Res.">
        <title>Sequencing of the smallest Apicomplexan genome from the human pathogen Babesia microti.</title>
        <authorList>
            <person name="Cornillot E."/>
            <person name="Hadj-Kaddour K."/>
            <person name="Dassouli A."/>
            <person name="Noel B."/>
            <person name="Ranwez V."/>
            <person name="Vacherie B."/>
            <person name="Augagneur Y."/>
            <person name="Bres V."/>
            <person name="Duclos A."/>
            <person name="Randazzo S."/>
            <person name="Carcy B."/>
            <person name="Debierre-Grockiego F."/>
            <person name="Delbecq S."/>
            <person name="Moubri-Menage K."/>
            <person name="Shams-Eldin H."/>
            <person name="Usmani-Brown S."/>
            <person name="Bringaud F."/>
            <person name="Wincker P."/>
            <person name="Vivares C.P."/>
            <person name="Schwarz R.T."/>
            <person name="Schetters T.P."/>
            <person name="Krause P.J."/>
            <person name="Gorenflot A."/>
            <person name="Berry V."/>
            <person name="Barbe V."/>
            <person name="Ben Mamoun C."/>
        </authorList>
    </citation>
    <scope>NUCLEOTIDE SEQUENCE [LARGE SCALE GENOMIC DNA]</scope>
    <source>
        <strain evidence="3 4">RI</strain>
    </source>
</reference>
<dbReference type="Proteomes" id="UP000002899">
    <property type="component" value="Chromosome III"/>
</dbReference>
<protein>
    <submittedName>
        <fullName evidence="3">Uncharacterized protein</fullName>
    </submittedName>
</protein>
<dbReference type="AlphaFoldDB" id="A0A1R4AC31"/>
<evidence type="ECO:0000256" key="2">
    <source>
        <dbReference type="SAM" id="Phobius"/>
    </source>
</evidence>
<accession>A0A1R4AC31</accession>
<evidence type="ECO:0000256" key="1">
    <source>
        <dbReference type="SAM" id="MobiDB-lite"/>
    </source>
</evidence>
<dbReference type="GO" id="GO:0016020">
    <property type="term" value="C:membrane"/>
    <property type="evidence" value="ECO:0007669"/>
    <property type="project" value="InterPro"/>
</dbReference>
<keyword evidence="2" id="KW-1133">Transmembrane helix</keyword>
<proteinExistence type="predicted"/>
<dbReference type="VEuPathDB" id="PiroplasmaDB:BMR1_03g03452"/>
<reference evidence="3 4" key="2">
    <citation type="journal article" date="2013" name="PLoS ONE">
        <title>Whole genome mapping and re-organization of the nuclear and mitochondrial genomes of Babesia microti isolates.</title>
        <authorList>
            <person name="Cornillot E."/>
            <person name="Dassouli A."/>
            <person name="Garg A."/>
            <person name="Pachikara N."/>
            <person name="Randazzo S."/>
            <person name="Depoix D."/>
            <person name="Carcy B."/>
            <person name="Delbecq S."/>
            <person name="Frutos R."/>
            <person name="Silva J.C."/>
            <person name="Sutton R."/>
            <person name="Krause P.J."/>
            <person name="Mamoun C.B."/>
        </authorList>
    </citation>
    <scope>NUCLEOTIDE SEQUENCE [LARGE SCALE GENOMIC DNA]</scope>
    <source>
        <strain evidence="3 4">RI</strain>
    </source>
</reference>
<dbReference type="RefSeq" id="XP_021338714.1">
    <property type="nucleotide sequence ID" value="XM_021482165.1"/>
</dbReference>
<dbReference type="SUPFAM" id="SSF47661">
    <property type="entry name" value="t-snare proteins"/>
    <property type="match status" value="1"/>
</dbReference>
<feature type="compositionally biased region" description="Polar residues" evidence="1">
    <location>
        <begin position="85"/>
        <end position="98"/>
    </location>
</feature>
<dbReference type="GeneID" id="33043720"/>
<evidence type="ECO:0000313" key="3">
    <source>
        <dbReference type="EMBL" id="SJK86573.1"/>
    </source>
</evidence>
<keyword evidence="4" id="KW-1185">Reference proteome</keyword>
<feature type="region of interest" description="Disordered" evidence="1">
    <location>
        <begin position="85"/>
        <end position="108"/>
    </location>
</feature>
<dbReference type="EMBL" id="LN871598">
    <property type="protein sequence ID" value="SJK86573.1"/>
    <property type="molecule type" value="Genomic_DNA"/>
</dbReference>
<name>A0A1R4AC31_BABMR</name>
<sequence>MAFGYRYELDSKLDTKNISKEDESQCCIIKMVDDWNLIPNCQDVSKIGIKSTYVTDLTQDSWDGPFYTTAGYDFNQSYRNGNTSYDSTAYDSTNPTASDESDPEQSDNNDLALVDDIERNLTKQVSNDQCQIKIVDQLITDLIKNISVLSLYKYYLDSCDNDPGTLNDFKNKMKETGQIIEQINLTIQTLNHSCLGKDKGVLPHALISKLKQNLNTYNNILSQYQHSVTSSFTDGASTVYPGKTVEQVRALLDEFDKTDYDFTSSRHEYACETEQKEKIIKYLKAKAKDIEYLEESATRLDRIYQELFDVLSKRGEHLSSLEHQILISAGCIDRGKTDIQKAYKYRKSGWRRLAYFATLIIITCILLSLPNIIPYLFNSSRMI</sequence>
<gene>
    <name evidence="3" type="ORF">BMR1_03g03452</name>
</gene>
<keyword evidence="2" id="KW-0472">Membrane</keyword>
<reference evidence="3 4" key="3">
    <citation type="journal article" date="2016" name="Sci. Rep.">
        <title>Genome-wide diversity and gene expression profiling of Babesia microti isolates identify polymorphic genes that mediate host-pathogen interactions.</title>
        <authorList>
            <person name="Silva J.C."/>
            <person name="Cornillot E."/>
            <person name="McCracken C."/>
            <person name="Usmani-Brown S."/>
            <person name="Dwivedi A."/>
            <person name="Ifeonu O.O."/>
            <person name="Crabtree J."/>
            <person name="Gotia H.T."/>
            <person name="Virji A.Z."/>
            <person name="Reynes C."/>
            <person name="Colinge J."/>
            <person name="Kumar V."/>
            <person name="Lawres L."/>
            <person name="Pazzi J.E."/>
            <person name="Pablo J.V."/>
            <person name="Hung C."/>
            <person name="Brancato J."/>
            <person name="Kumari P."/>
            <person name="Orvis J."/>
            <person name="Tretina K."/>
            <person name="Chibucos M."/>
            <person name="Ott S."/>
            <person name="Sadzewicz L."/>
            <person name="Sengamalay N."/>
            <person name="Shetty A.C."/>
            <person name="Su Q."/>
            <person name="Tallon L."/>
            <person name="Fraser C.M."/>
            <person name="Frutos R."/>
            <person name="Molina D.M."/>
            <person name="Krause P.J."/>
            <person name="Ben Mamoun C."/>
        </authorList>
    </citation>
    <scope>NUCLEOTIDE SEQUENCE [LARGE SCALE GENOMIC DNA]</scope>
    <source>
        <strain evidence="3 4">RI</strain>
    </source>
</reference>
<keyword evidence="2" id="KW-0812">Transmembrane</keyword>
<feature type="transmembrane region" description="Helical" evidence="2">
    <location>
        <begin position="353"/>
        <end position="377"/>
    </location>
</feature>
<dbReference type="Gene3D" id="1.20.5.110">
    <property type="match status" value="1"/>
</dbReference>
<dbReference type="KEGG" id="bmic:BMR1_03g03452"/>